<dbReference type="OrthoDB" id="10512196at2759"/>
<dbReference type="EMBL" id="JAIQCV010000007">
    <property type="protein sequence ID" value="KAH1081891.1"/>
    <property type="molecule type" value="Genomic_DNA"/>
</dbReference>
<sequence>MGIVWPSRTGLIQDKLSDRNDVFEAMVMALKEKTIAMTMALSTRIEEFEVELVLCRATVGEGVSSTTLSNKNVPKPKRLIRTSEAKPKIKGKVRLGRGKSSNEVERRGVQKLSEAMTIAESVVKLGLRKDKLGSFKSKERGVREKDYKEDNNGNDISDNGGNGKP</sequence>
<accession>A0A9D4A0D9</accession>
<evidence type="ECO:0000313" key="3">
    <source>
        <dbReference type="Proteomes" id="UP000828251"/>
    </source>
</evidence>
<dbReference type="Proteomes" id="UP000828251">
    <property type="component" value="Unassembled WGS sequence"/>
</dbReference>
<dbReference type="AlphaFoldDB" id="A0A9D4A0D9"/>
<feature type="compositionally biased region" description="Basic and acidic residues" evidence="1">
    <location>
        <begin position="134"/>
        <end position="151"/>
    </location>
</feature>
<evidence type="ECO:0000256" key="1">
    <source>
        <dbReference type="SAM" id="MobiDB-lite"/>
    </source>
</evidence>
<organism evidence="2 3">
    <name type="scientific">Gossypium stocksii</name>
    <dbReference type="NCBI Taxonomy" id="47602"/>
    <lineage>
        <taxon>Eukaryota</taxon>
        <taxon>Viridiplantae</taxon>
        <taxon>Streptophyta</taxon>
        <taxon>Embryophyta</taxon>
        <taxon>Tracheophyta</taxon>
        <taxon>Spermatophyta</taxon>
        <taxon>Magnoliopsida</taxon>
        <taxon>eudicotyledons</taxon>
        <taxon>Gunneridae</taxon>
        <taxon>Pentapetalae</taxon>
        <taxon>rosids</taxon>
        <taxon>malvids</taxon>
        <taxon>Malvales</taxon>
        <taxon>Malvaceae</taxon>
        <taxon>Malvoideae</taxon>
        <taxon>Gossypium</taxon>
    </lineage>
</organism>
<feature type="region of interest" description="Disordered" evidence="1">
    <location>
        <begin position="134"/>
        <end position="165"/>
    </location>
</feature>
<proteinExistence type="predicted"/>
<gene>
    <name evidence="2" type="ORF">J1N35_021652</name>
</gene>
<comment type="caution">
    <text evidence="2">The sequence shown here is derived from an EMBL/GenBank/DDBJ whole genome shotgun (WGS) entry which is preliminary data.</text>
</comment>
<reference evidence="2 3" key="1">
    <citation type="journal article" date="2021" name="Plant Biotechnol. J.">
        <title>Multi-omics assisted identification of the key and species-specific regulatory components of drought-tolerant mechanisms in Gossypium stocksii.</title>
        <authorList>
            <person name="Yu D."/>
            <person name="Ke L."/>
            <person name="Zhang D."/>
            <person name="Wu Y."/>
            <person name="Sun Y."/>
            <person name="Mei J."/>
            <person name="Sun J."/>
            <person name="Sun Y."/>
        </authorList>
    </citation>
    <scope>NUCLEOTIDE SEQUENCE [LARGE SCALE GENOMIC DNA]</scope>
    <source>
        <strain evidence="3">cv. E1</strain>
        <tissue evidence="2">Leaf</tissue>
    </source>
</reference>
<name>A0A9D4A0D9_9ROSI</name>
<feature type="compositionally biased region" description="Basic residues" evidence="1">
    <location>
        <begin position="88"/>
        <end position="97"/>
    </location>
</feature>
<evidence type="ECO:0000313" key="2">
    <source>
        <dbReference type="EMBL" id="KAH1081891.1"/>
    </source>
</evidence>
<keyword evidence="3" id="KW-1185">Reference proteome</keyword>
<protein>
    <submittedName>
        <fullName evidence="2">Uncharacterized protein</fullName>
    </submittedName>
</protein>
<feature type="region of interest" description="Disordered" evidence="1">
    <location>
        <begin position="64"/>
        <end position="109"/>
    </location>
</feature>